<dbReference type="InterPro" id="IPR001179">
    <property type="entry name" value="PPIase_FKBP_dom"/>
</dbReference>
<proteinExistence type="inferred from homology"/>
<keyword evidence="6" id="KW-0143">Chaperone</keyword>
<dbReference type="PANTHER" id="PTHR47861:SF3">
    <property type="entry name" value="FKBP-TYPE PEPTIDYL-PROLYL CIS-TRANS ISOMERASE SLYD"/>
    <property type="match status" value="1"/>
</dbReference>
<keyword evidence="5 9" id="KW-0697">Rotamase</keyword>
<dbReference type="EC" id="5.2.1.8" evidence="10"/>
<keyword evidence="7 9" id="KW-0413">Isomerase</keyword>
<dbReference type="PROSITE" id="PS50059">
    <property type="entry name" value="FKBP_PPIASE"/>
    <property type="match status" value="1"/>
</dbReference>
<reference evidence="11 12" key="1">
    <citation type="submission" date="2019-03" db="EMBL/GenBank/DDBJ databases">
        <title>Porphyromonas levii Isolated from the Uterus of Dairy Cows.</title>
        <authorList>
            <person name="Francis A.M."/>
        </authorList>
    </citation>
    <scope>NUCLEOTIDE SEQUENCE [LARGE SCALE GENOMIC DNA]</scope>
    <source>
        <strain evidence="11 12">AF5678</strain>
    </source>
</reference>
<evidence type="ECO:0000256" key="1">
    <source>
        <dbReference type="ARBA" id="ARBA00000971"/>
    </source>
</evidence>
<comment type="similarity">
    <text evidence="3 10">Belongs to the FKBP-type PPIase family.</text>
</comment>
<dbReference type="InterPro" id="IPR046357">
    <property type="entry name" value="PPIase_dom_sf"/>
</dbReference>
<evidence type="ECO:0000256" key="3">
    <source>
        <dbReference type="ARBA" id="ARBA00006577"/>
    </source>
</evidence>
<evidence type="ECO:0000256" key="10">
    <source>
        <dbReference type="RuleBase" id="RU003915"/>
    </source>
</evidence>
<dbReference type="RefSeq" id="WP_018357377.1">
    <property type="nucleotide sequence ID" value="NZ_CP197400.1"/>
</dbReference>
<comment type="function">
    <text evidence="8">Also involved in hydrogenase metallocenter assembly, probably by participating in the nickel insertion step. This function in hydrogenase biosynthesis requires chaperone activity and the presence of the metal-binding domain, but not PPIase activity.</text>
</comment>
<dbReference type="Pfam" id="PF00254">
    <property type="entry name" value="FKBP_C"/>
    <property type="match status" value="1"/>
</dbReference>
<evidence type="ECO:0000313" key="11">
    <source>
        <dbReference type="EMBL" id="TFH94825.1"/>
    </source>
</evidence>
<dbReference type="GeneID" id="66796651"/>
<accession>A0A4Y8WNK6</accession>
<dbReference type="EMBL" id="SPNC01000083">
    <property type="protein sequence ID" value="TFH94825.1"/>
    <property type="molecule type" value="Genomic_DNA"/>
</dbReference>
<evidence type="ECO:0000256" key="9">
    <source>
        <dbReference type="PROSITE-ProRule" id="PRU00277"/>
    </source>
</evidence>
<organism evidence="11 12">
    <name type="scientific">Porphyromonas levii</name>
    <dbReference type="NCBI Taxonomy" id="28114"/>
    <lineage>
        <taxon>Bacteria</taxon>
        <taxon>Pseudomonadati</taxon>
        <taxon>Bacteroidota</taxon>
        <taxon>Bacteroidia</taxon>
        <taxon>Bacteroidales</taxon>
        <taxon>Porphyromonadaceae</taxon>
        <taxon>Porphyromonas</taxon>
    </lineage>
</organism>
<comment type="subcellular location">
    <subcellularLocation>
        <location evidence="2">Cytoplasm</location>
    </subcellularLocation>
</comment>
<dbReference type="InterPro" id="IPR048261">
    <property type="entry name" value="SlpA/SlyD-like_ins_sf"/>
</dbReference>
<protein>
    <recommendedName>
        <fullName evidence="10">Peptidyl-prolyl cis-trans isomerase</fullName>
        <ecNumber evidence="10">5.2.1.8</ecNumber>
    </recommendedName>
</protein>
<dbReference type="GO" id="GO:0042026">
    <property type="term" value="P:protein refolding"/>
    <property type="evidence" value="ECO:0007669"/>
    <property type="project" value="UniProtKB-ARBA"/>
</dbReference>
<evidence type="ECO:0000256" key="8">
    <source>
        <dbReference type="ARBA" id="ARBA00037071"/>
    </source>
</evidence>
<keyword evidence="4" id="KW-0963">Cytoplasm</keyword>
<sequence>MRINKGLLVQAHYKLEDTEGALIETTNGGAPLEFIFGMGLMLPAFEAELSGKEAGDKFDFVLEPDDAYGTVNPDLQIELPRSAFEIDGEFDSEIVYEGARVPMNTDDGQVVEGLVTKITDETVSMDFNHDLAGMALHFTGEVVEVHEPSDEEYNKYFGHQHGSCGGSCSGGCSCGDHGCC</sequence>
<dbReference type="Proteomes" id="UP000297225">
    <property type="component" value="Unassembled WGS sequence"/>
</dbReference>
<gene>
    <name evidence="11" type="ORF">E4P47_06015</name>
</gene>
<dbReference type="GO" id="GO:0005737">
    <property type="term" value="C:cytoplasm"/>
    <property type="evidence" value="ECO:0007669"/>
    <property type="project" value="UniProtKB-SubCell"/>
</dbReference>
<evidence type="ECO:0000256" key="2">
    <source>
        <dbReference type="ARBA" id="ARBA00004496"/>
    </source>
</evidence>
<dbReference type="SUPFAM" id="SSF54534">
    <property type="entry name" value="FKBP-like"/>
    <property type="match status" value="1"/>
</dbReference>
<evidence type="ECO:0000256" key="6">
    <source>
        <dbReference type="ARBA" id="ARBA00023186"/>
    </source>
</evidence>
<dbReference type="Gene3D" id="2.40.10.330">
    <property type="match status" value="1"/>
</dbReference>
<keyword evidence="12" id="KW-1185">Reference proteome</keyword>
<dbReference type="AlphaFoldDB" id="A0A4Y8WNK6"/>
<dbReference type="PANTHER" id="PTHR47861">
    <property type="entry name" value="FKBP-TYPE PEPTIDYL-PROLYL CIS-TRANS ISOMERASE SLYD"/>
    <property type="match status" value="1"/>
</dbReference>
<comment type="catalytic activity">
    <reaction evidence="1 9 10">
        <text>[protein]-peptidylproline (omega=180) = [protein]-peptidylproline (omega=0)</text>
        <dbReference type="Rhea" id="RHEA:16237"/>
        <dbReference type="Rhea" id="RHEA-COMP:10747"/>
        <dbReference type="Rhea" id="RHEA-COMP:10748"/>
        <dbReference type="ChEBI" id="CHEBI:83833"/>
        <dbReference type="ChEBI" id="CHEBI:83834"/>
        <dbReference type="EC" id="5.2.1.8"/>
    </reaction>
</comment>
<evidence type="ECO:0000313" key="12">
    <source>
        <dbReference type="Proteomes" id="UP000297225"/>
    </source>
</evidence>
<name>A0A4Y8WNK6_9PORP</name>
<dbReference type="STRING" id="1122973.GCA_000379925_00092"/>
<evidence type="ECO:0000256" key="5">
    <source>
        <dbReference type="ARBA" id="ARBA00023110"/>
    </source>
</evidence>
<comment type="caution">
    <text evidence="11">The sequence shown here is derived from an EMBL/GenBank/DDBJ whole genome shotgun (WGS) entry which is preliminary data.</text>
</comment>
<evidence type="ECO:0000256" key="4">
    <source>
        <dbReference type="ARBA" id="ARBA00022490"/>
    </source>
</evidence>
<evidence type="ECO:0000256" key="7">
    <source>
        <dbReference type="ARBA" id="ARBA00023235"/>
    </source>
</evidence>
<dbReference type="GO" id="GO:0003755">
    <property type="term" value="F:peptidyl-prolyl cis-trans isomerase activity"/>
    <property type="evidence" value="ECO:0007669"/>
    <property type="project" value="UniProtKB-UniRule"/>
</dbReference>
<dbReference type="Gene3D" id="3.10.50.40">
    <property type="match status" value="1"/>
</dbReference>
<dbReference type="OrthoDB" id="9808891at2"/>